<proteinExistence type="predicted"/>
<keyword evidence="3" id="KW-1185">Reference proteome</keyword>
<dbReference type="Proteomes" id="UP000626220">
    <property type="component" value="Unassembled WGS sequence"/>
</dbReference>
<reference evidence="2" key="1">
    <citation type="journal article" date="2014" name="Int. J. Syst. Evol. Microbiol.">
        <title>Complete genome sequence of Corynebacterium casei LMG S-19264T (=DSM 44701T), isolated from a smear-ripened cheese.</title>
        <authorList>
            <consortium name="US DOE Joint Genome Institute (JGI-PGF)"/>
            <person name="Walter F."/>
            <person name="Albersmeier A."/>
            <person name="Kalinowski J."/>
            <person name="Ruckert C."/>
        </authorList>
    </citation>
    <scope>NUCLEOTIDE SEQUENCE</scope>
    <source>
        <strain evidence="2">KCTC 42650</strain>
    </source>
</reference>
<reference evidence="2" key="2">
    <citation type="submission" date="2020-09" db="EMBL/GenBank/DDBJ databases">
        <authorList>
            <person name="Sun Q."/>
            <person name="Kim S."/>
        </authorList>
    </citation>
    <scope>NUCLEOTIDE SEQUENCE</scope>
    <source>
        <strain evidence="2">KCTC 42650</strain>
    </source>
</reference>
<feature type="compositionally biased region" description="Basic and acidic residues" evidence="1">
    <location>
        <begin position="32"/>
        <end position="53"/>
    </location>
</feature>
<dbReference type="RefSeq" id="WP_189682525.1">
    <property type="nucleotide sequence ID" value="NZ_BNCJ01000024.1"/>
</dbReference>
<sequence length="53" mass="6301">MTNPKIPNERERERQRELREQFIEDPGGGVWHVDDFPAEDGHPETKDDERNVK</sequence>
<feature type="region of interest" description="Disordered" evidence="1">
    <location>
        <begin position="1"/>
        <end position="53"/>
    </location>
</feature>
<dbReference type="AlphaFoldDB" id="A0A8J3H321"/>
<protein>
    <submittedName>
        <fullName evidence="2">Uncharacterized protein</fullName>
    </submittedName>
</protein>
<dbReference type="EMBL" id="BNCJ01000024">
    <property type="protein sequence ID" value="GHF70112.1"/>
    <property type="molecule type" value="Genomic_DNA"/>
</dbReference>
<evidence type="ECO:0000313" key="3">
    <source>
        <dbReference type="Proteomes" id="UP000626220"/>
    </source>
</evidence>
<evidence type="ECO:0000313" key="2">
    <source>
        <dbReference type="EMBL" id="GHF70112.1"/>
    </source>
</evidence>
<evidence type="ECO:0000256" key="1">
    <source>
        <dbReference type="SAM" id="MobiDB-lite"/>
    </source>
</evidence>
<name>A0A8J3H321_9RHOB</name>
<accession>A0A8J3H321</accession>
<comment type="caution">
    <text evidence="2">The sequence shown here is derived from an EMBL/GenBank/DDBJ whole genome shotgun (WGS) entry which is preliminary data.</text>
</comment>
<feature type="compositionally biased region" description="Basic and acidic residues" evidence="1">
    <location>
        <begin position="7"/>
        <end position="22"/>
    </location>
</feature>
<gene>
    <name evidence="2" type="ORF">GCM10017056_46450</name>
</gene>
<organism evidence="2 3">
    <name type="scientific">Seohaeicola zhoushanensis</name>
    <dbReference type="NCBI Taxonomy" id="1569283"/>
    <lineage>
        <taxon>Bacteria</taxon>
        <taxon>Pseudomonadati</taxon>
        <taxon>Pseudomonadota</taxon>
        <taxon>Alphaproteobacteria</taxon>
        <taxon>Rhodobacterales</taxon>
        <taxon>Roseobacteraceae</taxon>
        <taxon>Seohaeicola</taxon>
    </lineage>
</organism>